<evidence type="ECO:0000313" key="4">
    <source>
        <dbReference type="Proteomes" id="UP000886805"/>
    </source>
</evidence>
<feature type="transmembrane region" description="Helical" evidence="2">
    <location>
        <begin position="161"/>
        <end position="180"/>
    </location>
</feature>
<sequence length="416" mass="46229">MEKATGKKRDRQKKMLIVSLGILTAVILSFSCGWLPVRAAYASSGEERWVESETSKKASRAEEREDEEEEENSLDIDALSRELESLEEDYAYPDFSAIFDALLEFRFVDALEEAGVWLVETLTYEISTSWVLVGELIGVILFAAVFGNISSSFRQFAIGDSGFLIAYFITFTILFSNFTIMADLFARTVETLSKLLKMLIPVYTLAVTLTGNLTVGVVFYEYFMIVVLAVNWLCLTVVLPMIQYYLLLELLNNFSARPNISRLCESLYTLLSKSLKFLFVVFFGFHLLETMVVPSFDAAKNTVFNRIVGMIPGAGSVVQSVAGTVVGSSLMIKNTMGAAAIIFILLFLAIPIVKLLLYCLFYLLLSIFLEPVADERFIRCISAAQKGGMLLVYTLGITAALFILTIAVTSLATNKI</sequence>
<gene>
    <name evidence="3" type="ORF">H9849_08360</name>
</gene>
<feature type="transmembrane region" description="Helical" evidence="2">
    <location>
        <begin position="200"/>
        <end position="220"/>
    </location>
</feature>
<dbReference type="PROSITE" id="PS51257">
    <property type="entry name" value="PROKAR_LIPOPROTEIN"/>
    <property type="match status" value="1"/>
</dbReference>
<accession>A0A9D1X5J2</accession>
<keyword evidence="2" id="KW-0472">Membrane</keyword>
<evidence type="ECO:0000256" key="2">
    <source>
        <dbReference type="SAM" id="Phobius"/>
    </source>
</evidence>
<feature type="compositionally biased region" description="Acidic residues" evidence="1">
    <location>
        <begin position="64"/>
        <end position="74"/>
    </location>
</feature>
<dbReference type="InterPro" id="IPR014194">
    <property type="entry name" value="Spore_III_AE"/>
</dbReference>
<dbReference type="Pfam" id="PF09546">
    <property type="entry name" value="Spore_III_AE"/>
    <property type="match status" value="1"/>
</dbReference>
<name>A0A9D1X5J2_9FIRM</name>
<evidence type="ECO:0000313" key="3">
    <source>
        <dbReference type="EMBL" id="HIX73020.1"/>
    </source>
</evidence>
<dbReference type="EMBL" id="DXEQ01000249">
    <property type="protein sequence ID" value="HIX73020.1"/>
    <property type="molecule type" value="Genomic_DNA"/>
</dbReference>
<reference evidence="3" key="1">
    <citation type="journal article" date="2021" name="PeerJ">
        <title>Extensive microbial diversity within the chicken gut microbiome revealed by metagenomics and culture.</title>
        <authorList>
            <person name="Gilroy R."/>
            <person name="Ravi A."/>
            <person name="Getino M."/>
            <person name="Pursley I."/>
            <person name="Horton D.L."/>
            <person name="Alikhan N.F."/>
            <person name="Baker D."/>
            <person name="Gharbi K."/>
            <person name="Hall N."/>
            <person name="Watson M."/>
            <person name="Adriaenssens E.M."/>
            <person name="Foster-Nyarko E."/>
            <person name="Jarju S."/>
            <person name="Secka A."/>
            <person name="Antonio M."/>
            <person name="Oren A."/>
            <person name="Chaudhuri R.R."/>
            <person name="La Ragione R."/>
            <person name="Hildebrand F."/>
            <person name="Pallen M.J."/>
        </authorList>
    </citation>
    <scope>NUCLEOTIDE SEQUENCE</scope>
    <source>
        <strain evidence="3">ChiSxjej3B15-1167</strain>
    </source>
</reference>
<feature type="transmembrane region" description="Helical" evidence="2">
    <location>
        <begin position="277"/>
        <end position="296"/>
    </location>
</feature>
<feature type="transmembrane region" description="Helical" evidence="2">
    <location>
        <begin position="225"/>
        <end position="246"/>
    </location>
</feature>
<protein>
    <submittedName>
        <fullName evidence="3">Stage III sporulation protein AE</fullName>
    </submittedName>
</protein>
<keyword evidence="2" id="KW-1133">Transmembrane helix</keyword>
<proteinExistence type="predicted"/>
<keyword evidence="2" id="KW-0812">Transmembrane</keyword>
<dbReference type="Proteomes" id="UP000886805">
    <property type="component" value="Unassembled WGS sequence"/>
</dbReference>
<feature type="transmembrane region" description="Helical" evidence="2">
    <location>
        <begin position="390"/>
        <end position="412"/>
    </location>
</feature>
<feature type="transmembrane region" description="Helical" evidence="2">
    <location>
        <begin position="308"/>
        <end position="332"/>
    </location>
</feature>
<comment type="caution">
    <text evidence="3">The sequence shown here is derived from an EMBL/GenBank/DDBJ whole genome shotgun (WGS) entry which is preliminary data.</text>
</comment>
<dbReference type="AlphaFoldDB" id="A0A9D1X5J2"/>
<feature type="transmembrane region" description="Helical" evidence="2">
    <location>
        <begin position="338"/>
        <end position="369"/>
    </location>
</feature>
<feature type="transmembrane region" description="Helical" evidence="2">
    <location>
        <begin position="130"/>
        <end position="149"/>
    </location>
</feature>
<evidence type="ECO:0000256" key="1">
    <source>
        <dbReference type="SAM" id="MobiDB-lite"/>
    </source>
</evidence>
<feature type="compositionally biased region" description="Basic and acidic residues" evidence="1">
    <location>
        <begin position="52"/>
        <end position="63"/>
    </location>
</feature>
<feature type="region of interest" description="Disordered" evidence="1">
    <location>
        <begin position="52"/>
        <end position="74"/>
    </location>
</feature>
<reference evidence="3" key="2">
    <citation type="submission" date="2021-04" db="EMBL/GenBank/DDBJ databases">
        <authorList>
            <person name="Gilroy R."/>
        </authorList>
    </citation>
    <scope>NUCLEOTIDE SEQUENCE</scope>
    <source>
        <strain evidence="3">ChiSxjej3B15-1167</strain>
    </source>
</reference>
<feature type="transmembrane region" description="Helical" evidence="2">
    <location>
        <begin position="16"/>
        <end position="37"/>
    </location>
</feature>
<organism evidence="3 4">
    <name type="scientific">Candidatus Anaerobutyricum stercoripullorum</name>
    <dbReference type="NCBI Taxonomy" id="2838456"/>
    <lineage>
        <taxon>Bacteria</taxon>
        <taxon>Bacillati</taxon>
        <taxon>Bacillota</taxon>
        <taxon>Clostridia</taxon>
        <taxon>Lachnospirales</taxon>
        <taxon>Lachnospiraceae</taxon>
        <taxon>Anaerobutyricum</taxon>
    </lineage>
</organism>